<feature type="domain" description="Exosome complex component CSL4 C-terminal" evidence="4">
    <location>
        <begin position="114"/>
        <end position="232"/>
    </location>
</feature>
<dbReference type="Pfam" id="PF10447">
    <property type="entry name" value="EXOSC1"/>
    <property type="match status" value="1"/>
</dbReference>
<evidence type="ECO:0000256" key="2">
    <source>
        <dbReference type="ARBA" id="ARBA00022490"/>
    </source>
</evidence>
<protein>
    <recommendedName>
        <fullName evidence="4">Exosome complex component CSL4 C-terminal domain-containing protein</fullName>
    </recommendedName>
</protein>
<name>A0ABP0ZJN3_9ASCO</name>
<sequence>MDSKVVVPGQYLAPTYQLQDGKQVKYIAGRGTVVNSIRSDESQPSIPVICASIVGHKYIKQIANDNDNAQGEDEADEAEDEKQLTYIVCVIPRGQPMPSADDMSSISTTNSINLPRENDVVLVRITRISQKQAQCEIIAMANKAILSDSGIGSNGATAHASLPMGGGSQHNFNPASIASSSTMSSNAQIYDLGENFRGIIRSQDIRSTERDRVVVGECFRPGDVVRCVILSLGDGSNYYLSTARNDLGVVFAKSEGGAGSLMYPVDWLHMIDVDTGLVEKRKNANPFLE</sequence>
<evidence type="ECO:0000256" key="1">
    <source>
        <dbReference type="ARBA" id="ARBA00004604"/>
    </source>
</evidence>
<keyword evidence="3" id="KW-0271">Exosome</keyword>
<dbReference type="InterPro" id="IPR019495">
    <property type="entry name" value="EXOSC1_C"/>
</dbReference>
<dbReference type="Gene3D" id="2.40.50.140">
    <property type="entry name" value="Nucleic acid-binding proteins"/>
    <property type="match status" value="1"/>
</dbReference>
<dbReference type="Gene3D" id="2.40.50.880">
    <property type="match status" value="1"/>
</dbReference>
<dbReference type="SUPFAM" id="SSF50249">
    <property type="entry name" value="Nucleic acid-binding proteins"/>
    <property type="match status" value="1"/>
</dbReference>
<evidence type="ECO:0000313" key="6">
    <source>
        <dbReference type="Proteomes" id="UP001497383"/>
    </source>
</evidence>
<evidence type="ECO:0000256" key="3">
    <source>
        <dbReference type="ARBA" id="ARBA00022835"/>
    </source>
</evidence>
<organism evidence="5 6">
    <name type="scientific">Lodderomyces beijingensis</name>
    <dbReference type="NCBI Taxonomy" id="1775926"/>
    <lineage>
        <taxon>Eukaryota</taxon>
        <taxon>Fungi</taxon>
        <taxon>Dikarya</taxon>
        <taxon>Ascomycota</taxon>
        <taxon>Saccharomycotina</taxon>
        <taxon>Pichiomycetes</taxon>
        <taxon>Debaryomycetaceae</taxon>
        <taxon>Candida/Lodderomyces clade</taxon>
        <taxon>Lodderomyces</taxon>
    </lineage>
</organism>
<keyword evidence="6" id="KW-1185">Reference proteome</keyword>
<dbReference type="RefSeq" id="XP_066829513.1">
    <property type="nucleotide sequence ID" value="XM_066972589.1"/>
</dbReference>
<dbReference type="Proteomes" id="UP001497383">
    <property type="component" value="Chromosome 3"/>
</dbReference>
<evidence type="ECO:0000259" key="4">
    <source>
        <dbReference type="Pfam" id="PF10447"/>
    </source>
</evidence>
<dbReference type="GeneID" id="92207771"/>
<keyword evidence="2" id="KW-0963">Cytoplasm</keyword>
<comment type="subcellular location">
    <subcellularLocation>
        <location evidence="1">Nucleus</location>
        <location evidence="1">Nucleolus</location>
    </subcellularLocation>
</comment>
<dbReference type="InterPro" id="IPR012340">
    <property type="entry name" value="NA-bd_OB-fold"/>
</dbReference>
<dbReference type="EMBL" id="OZ022407">
    <property type="protein sequence ID" value="CAK9438351.1"/>
    <property type="molecule type" value="Genomic_DNA"/>
</dbReference>
<evidence type="ECO:0000313" key="5">
    <source>
        <dbReference type="EMBL" id="CAK9438351.1"/>
    </source>
</evidence>
<gene>
    <name evidence="5" type="ORF">LODBEIA_P25750</name>
</gene>
<dbReference type="PANTHER" id="PTHR12686">
    <property type="entry name" value="3'-5' EXORIBONUCLEASE CSL4-RELATED"/>
    <property type="match status" value="1"/>
</dbReference>
<proteinExistence type="predicted"/>
<accession>A0ABP0ZJN3</accession>
<dbReference type="PANTHER" id="PTHR12686:SF8">
    <property type="entry name" value="EXOSOME COMPLEX COMPONENT CSL4"/>
    <property type="match status" value="1"/>
</dbReference>
<reference evidence="5 6" key="1">
    <citation type="submission" date="2024-03" db="EMBL/GenBank/DDBJ databases">
        <authorList>
            <person name="Brejova B."/>
        </authorList>
    </citation>
    <scope>NUCLEOTIDE SEQUENCE [LARGE SCALE GENOMIC DNA]</scope>
    <source>
        <strain evidence="5 6">CBS 14171</strain>
    </source>
</reference>
<dbReference type="InterPro" id="IPR039771">
    <property type="entry name" value="Csl4"/>
</dbReference>